<dbReference type="AlphaFoldDB" id="A0A8H7NSJ2"/>
<evidence type="ECO:0000313" key="2">
    <source>
        <dbReference type="Proteomes" id="UP000639403"/>
    </source>
</evidence>
<reference evidence="1" key="2">
    <citation type="journal article" name="Front. Microbiol.">
        <title>Degradative Capacity of Two Strains of Rhodonia placenta: From Phenotype to Genotype.</title>
        <authorList>
            <person name="Kolle M."/>
            <person name="Horta M.A.C."/>
            <person name="Nowrousian M."/>
            <person name="Ohm R.A."/>
            <person name="Benz J.P."/>
            <person name="Pilgard A."/>
        </authorList>
    </citation>
    <scope>NUCLEOTIDE SEQUENCE</scope>
    <source>
        <strain evidence="1">FPRL280</strain>
    </source>
</reference>
<organism evidence="1 2">
    <name type="scientific">Rhodonia placenta</name>
    <dbReference type="NCBI Taxonomy" id="104341"/>
    <lineage>
        <taxon>Eukaryota</taxon>
        <taxon>Fungi</taxon>
        <taxon>Dikarya</taxon>
        <taxon>Basidiomycota</taxon>
        <taxon>Agaricomycotina</taxon>
        <taxon>Agaricomycetes</taxon>
        <taxon>Polyporales</taxon>
        <taxon>Adustoporiaceae</taxon>
        <taxon>Rhodonia</taxon>
    </lineage>
</organism>
<dbReference type="Proteomes" id="UP000639403">
    <property type="component" value="Unassembled WGS sequence"/>
</dbReference>
<proteinExistence type="predicted"/>
<sequence length="427" mass="48007">MKSIGRRARLSMAIAKMGVHQGSTLEQPQFKSTLLDFNDDVHTMIVSHITPKDALKLSLVARRVHLVDQRQALSYVIMSSMQSVSRICTYMLADISGRLKWVRGLCMYAALPYKGSNPGANYPQMVDKAAAAMRLFVSLYQHTTALRYLYFAVIEKLLSFQPLLLDVLSAFINIVEIQLVRCGGSETPKLLNGMRSRPRHLVLNIDPVRPLPLETGASMSSIARLRDLRTMEIVGLKDQNANRPALLMRNLRHSLPNVIDLTLSACQMENPAVLPLKSLCDTFWRCLKMEATNLRCLEIDLCLYRETKDLGAQFLRWMTTVPSTLSPIMSLSYLAICIDAHMSSRRRCIMGAPMTPIDLDESEDFKQFGVDVEDRQHRRSMCATSHSAAPRAAGHGLPDIARLRFLAGNRRSVMCHHGIIECILTPR</sequence>
<dbReference type="EMBL" id="JADOXO010000905">
    <property type="protein sequence ID" value="KAF9799479.1"/>
    <property type="molecule type" value="Genomic_DNA"/>
</dbReference>
<accession>A0A8H7NSJ2</accession>
<comment type="caution">
    <text evidence="1">The sequence shown here is derived from an EMBL/GenBank/DDBJ whole genome shotgun (WGS) entry which is preliminary data.</text>
</comment>
<protein>
    <recommendedName>
        <fullName evidence="3">F-box domain-containing protein</fullName>
    </recommendedName>
</protein>
<gene>
    <name evidence="1" type="ORF">IEO21_10558</name>
</gene>
<name>A0A8H7NSJ2_9APHY</name>
<evidence type="ECO:0000313" key="1">
    <source>
        <dbReference type="EMBL" id="KAF9799479.1"/>
    </source>
</evidence>
<evidence type="ECO:0008006" key="3">
    <source>
        <dbReference type="Google" id="ProtNLM"/>
    </source>
</evidence>
<reference evidence="1" key="1">
    <citation type="submission" date="2020-11" db="EMBL/GenBank/DDBJ databases">
        <authorList>
            <person name="Koelle M."/>
            <person name="Horta M.A.C."/>
            <person name="Nowrousian M."/>
            <person name="Ohm R.A."/>
            <person name="Benz P."/>
            <person name="Pilgard A."/>
        </authorList>
    </citation>
    <scope>NUCLEOTIDE SEQUENCE</scope>
    <source>
        <strain evidence="1">FPRL280</strain>
    </source>
</reference>